<evidence type="ECO:0000313" key="2">
    <source>
        <dbReference type="EMBL" id="VUF13576.1"/>
    </source>
</evidence>
<protein>
    <recommendedName>
        <fullName evidence="1">HNH domain-containing protein</fullName>
    </recommendedName>
</protein>
<proteinExistence type="predicted"/>
<accession>A0A564G0N1</accession>
<reference evidence="2 3" key="1">
    <citation type="submission" date="2019-06" db="EMBL/GenBank/DDBJ databases">
        <authorList>
            <person name="Rodrigo-Torres L."/>
            <person name="Arahal R. D."/>
            <person name="Lucena T."/>
        </authorList>
    </citation>
    <scope>NUCLEOTIDE SEQUENCE [LARGE SCALE GENOMIC DNA]</scope>
    <source>
        <strain evidence="2 3">SW08-7</strain>
    </source>
</reference>
<evidence type="ECO:0000313" key="3">
    <source>
        <dbReference type="Proteomes" id="UP000401717"/>
    </source>
</evidence>
<dbReference type="GO" id="GO:0004519">
    <property type="term" value="F:endonuclease activity"/>
    <property type="evidence" value="ECO:0007669"/>
    <property type="project" value="InterPro"/>
</dbReference>
<dbReference type="EMBL" id="CABFVH010000021">
    <property type="protein sequence ID" value="VUF13576.1"/>
    <property type="molecule type" value="Genomic_DNA"/>
</dbReference>
<feature type="domain" description="HNH" evidence="1">
    <location>
        <begin position="11"/>
        <end position="64"/>
    </location>
</feature>
<dbReference type="Pfam" id="PF01844">
    <property type="entry name" value="HNH"/>
    <property type="match status" value="1"/>
</dbReference>
<dbReference type="GO" id="GO:0003676">
    <property type="term" value="F:nucleic acid binding"/>
    <property type="evidence" value="ECO:0007669"/>
    <property type="project" value="InterPro"/>
</dbReference>
<dbReference type="GO" id="GO:0008270">
    <property type="term" value="F:zinc ion binding"/>
    <property type="evidence" value="ECO:0007669"/>
    <property type="project" value="InterPro"/>
</dbReference>
<dbReference type="AlphaFoldDB" id="A0A564G0N1"/>
<dbReference type="Proteomes" id="UP000401717">
    <property type="component" value="Unassembled WGS sequence"/>
</dbReference>
<dbReference type="InterPro" id="IPR002711">
    <property type="entry name" value="HNH"/>
</dbReference>
<dbReference type="CDD" id="cd00085">
    <property type="entry name" value="HNHc"/>
    <property type="match status" value="1"/>
</dbReference>
<organism evidence="2 3">
    <name type="scientific">Methylobacterium dankookense</name>
    <dbReference type="NCBI Taxonomy" id="560405"/>
    <lineage>
        <taxon>Bacteria</taxon>
        <taxon>Pseudomonadati</taxon>
        <taxon>Pseudomonadota</taxon>
        <taxon>Alphaproteobacteria</taxon>
        <taxon>Hyphomicrobiales</taxon>
        <taxon>Methylobacteriaceae</taxon>
        <taxon>Methylobacterium</taxon>
    </lineage>
</organism>
<dbReference type="OrthoDB" id="9788621at2"/>
<name>A0A564G0N1_9HYPH</name>
<gene>
    <name evidence="2" type="ORF">MTDSW087_03283</name>
</gene>
<evidence type="ECO:0000259" key="1">
    <source>
        <dbReference type="Pfam" id="PF01844"/>
    </source>
</evidence>
<dbReference type="InterPro" id="IPR003615">
    <property type="entry name" value="HNH_nuc"/>
</dbReference>
<sequence>MILNEHGALRCEACGFDFSARYGERGHGFIECHHTKPVSSLSAGERTKSQDLALLCANCHRMIHVARPWLSLSDLRAIVTPFGNAGA</sequence>
<dbReference type="RefSeq" id="WP_144765729.1">
    <property type="nucleotide sequence ID" value="NZ_BPQI01000086.1"/>
</dbReference>